<dbReference type="InterPro" id="IPR032284">
    <property type="entry name" value="RecQ_Zn-bd"/>
</dbReference>
<keyword evidence="4" id="KW-0378">Hydrolase</keyword>
<dbReference type="SMART" id="SM00490">
    <property type="entry name" value="HELICc"/>
    <property type="match status" value="1"/>
</dbReference>
<evidence type="ECO:0000313" key="16">
    <source>
        <dbReference type="Proteomes" id="UP000295468"/>
    </source>
</evidence>
<dbReference type="Pfam" id="PF16124">
    <property type="entry name" value="RecQ_Zn_bind"/>
    <property type="match status" value="1"/>
</dbReference>
<dbReference type="CDD" id="cd17920">
    <property type="entry name" value="DEXHc_RecQ"/>
    <property type="match status" value="1"/>
</dbReference>
<evidence type="ECO:0000256" key="1">
    <source>
        <dbReference type="ARBA" id="ARBA00005446"/>
    </source>
</evidence>
<organism evidence="15 16">
    <name type="scientific">Zeaxanthinibacter enoshimensis</name>
    <dbReference type="NCBI Taxonomy" id="392009"/>
    <lineage>
        <taxon>Bacteria</taxon>
        <taxon>Pseudomonadati</taxon>
        <taxon>Bacteroidota</taxon>
        <taxon>Flavobacteriia</taxon>
        <taxon>Flavobacteriales</taxon>
        <taxon>Flavobacteriaceae</taxon>
        <taxon>Zeaxanthinibacter</taxon>
    </lineage>
</organism>
<evidence type="ECO:0000256" key="2">
    <source>
        <dbReference type="ARBA" id="ARBA00022723"/>
    </source>
</evidence>
<evidence type="ECO:0000259" key="14">
    <source>
        <dbReference type="PROSITE" id="PS51194"/>
    </source>
</evidence>
<sequence length="632" mass="71973">MPTPGELLKTYWNYPEFRGSQEAIINAVLSGHDVLALLPTGGGKSVCYQVPALASEGICIVVSPLVALIHDQVDSLKRKGIKALSLTGGLPFEEVINRLDNCLYGNYKFLYLSPERLQQDLVMERITQMNVSLVAIDEAHCISQWGNDFRPAYLGCSVIRELKPGVPLMALTATATPRVAQDIITNLQLSDHRVFKDSFYRENIIYRVLWEEDKHYRLKQLCQDTGGSVIVYVRSRRQSEELSAFLNANGQSSGFFHGGLPTKEKTAKLNAWLHGRTRIMVATNAFGMGIDKPDVSLVVHYQLPDSIENYFQEAGRAGRDGNIAHAVLLTNKTDEKQLKRQFLETLPGIDFLKHLYQKLNNYFQIPYGDGSNTTHNFQFNSFCETYKLNPGLTYNGLQILDQQSVISLSQHFNRQTEVQFISSKGQIMAYMEQHRGQAAVIQVILRTYGGITDYNTRINEVLIGRKAGVPEGIVTKILKQLYTDGLIEYKSIVGDLQLTFLVPREDDRTIHTFAKEVKEHQQQKTLNVEAMLRYVNDDRHCRSRQLLHYFGEKTKTNCGQCDVCLSRSPRKQWTDREKIADQIKLQLQQSNLTSRSLLHRLSFEEQEVIDTLREMLEDGLIGINNKNQYYLH</sequence>
<evidence type="ECO:0000256" key="10">
    <source>
        <dbReference type="ARBA" id="ARBA00034808"/>
    </source>
</evidence>
<dbReference type="FunFam" id="3.40.50.300:FF:001389">
    <property type="entry name" value="ATP-dependent DNA helicase RecQ"/>
    <property type="match status" value="1"/>
</dbReference>
<keyword evidence="3" id="KW-0547">Nucleotide-binding</keyword>
<dbReference type="GO" id="GO:0006281">
    <property type="term" value="P:DNA repair"/>
    <property type="evidence" value="ECO:0007669"/>
    <property type="project" value="TreeGrafter"/>
</dbReference>
<dbReference type="InterPro" id="IPR027417">
    <property type="entry name" value="P-loop_NTPase"/>
</dbReference>
<dbReference type="PANTHER" id="PTHR13710">
    <property type="entry name" value="DNA HELICASE RECQ FAMILY MEMBER"/>
    <property type="match status" value="1"/>
</dbReference>
<dbReference type="PANTHER" id="PTHR13710:SF105">
    <property type="entry name" value="ATP-DEPENDENT DNA HELICASE Q1"/>
    <property type="match status" value="1"/>
</dbReference>
<gene>
    <name evidence="15" type="ORF">CLV82_1927</name>
</gene>
<accession>A0A4R6TPD0</accession>
<evidence type="ECO:0000256" key="3">
    <source>
        <dbReference type="ARBA" id="ARBA00022741"/>
    </source>
</evidence>
<proteinExistence type="inferred from homology"/>
<evidence type="ECO:0000259" key="13">
    <source>
        <dbReference type="PROSITE" id="PS51192"/>
    </source>
</evidence>
<evidence type="ECO:0000256" key="6">
    <source>
        <dbReference type="ARBA" id="ARBA00022840"/>
    </source>
</evidence>
<feature type="domain" description="Helicase C-terminal" evidence="14">
    <location>
        <begin position="217"/>
        <end position="363"/>
    </location>
</feature>
<keyword evidence="7" id="KW-0238">DNA-binding</keyword>
<keyword evidence="5 15" id="KW-0347">Helicase</keyword>
<dbReference type="SMART" id="SM00487">
    <property type="entry name" value="DEXDc"/>
    <property type="match status" value="1"/>
</dbReference>
<dbReference type="NCBIfam" id="TIGR00614">
    <property type="entry name" value="recQ_fam"/>
    <property type="match status" value="1"/>
</dbReference>
<evidence type="ECO:0000256" key="8">
    <source>
        <dbReference type="ARBA" id="ARBA00023235"/>
    </source>
</evidence>
<dbReference type="GO" id="GO:0046872">
    <property type="term" value="F:metal ion binding"/>
    <property type="evidence" value="ECO:0007669"/>
    <property type="project" value="UniProtKB-KW"/>
</dbReference>
<evidence type="ECO:0000256" key="4">
    <source>
        <dbReference type="ARBA" id="ARBA00022801"/>
    </source>
</evidence>
<dbReference type="EMBL" id="SNYI01000002">
    <property type="protein sequence ID" value="TDQ31221.1"/>
    <property type="molecule type" value="Genomic_DNA"/>
</dbReference>
<evidence type="ECO:0000256" key="7">
    <source>
        <dbReference type="ARBA" id="ARBA00023125"/>
    </source>
</evidence>
<dbReference type="OrthoDB" id="9763310at2"/>
<name>A0A4R6TPD0_9FLAO</name>
<dbReference type="Pfam" id="PF00270">
    <property type="entry name" value="DEAD"/>
    <property type="match status" value="1"/>
</dbReference>
<dbReference type="PROSITE" id="PS51192">
    <property type="entry name" value="HELICASE_ATP_BIND_1"/>
    <property type="match status" value="1"/>
</dbReference>
<dbReference type="InterPro" id="IPR001650">
    <property type="entry name" value="Helicase_C-like"/>
</dbReference>
<keyword evidence="2" id="KW-0479">Metal-binding</keyword>
<evidence type="ECO:0000256" key="9">
    <source>
        <dbReference type="ARBA" id="ARBA00034617"/>
    </source>
</evidence>
<dbReference type="GO" id="GO:0005737">
    <property type="term" value="C:cytoplasm"/>
    <property type="evidence" value="ECO:0007669"/>
    <property type="project" value="TreeGrafter"/>
</dbReference>
<feature type="domain" description="Helicase ATP-binding" evidence="13">
    <location>
        <begin position="25"/>
        <end position="193"/>
    </location>
</feature>
<dbReference type="GO" id="GO:0043590">
    <property type="term" value="C:bacterial nucleoid"/>
    <property type="evidence" value="ECO:0007669"/>
    <property type="project" value="TreeGrafter"/>
</dbReference>
<dbReference type="Pfam" id="PF00271">
    <property type="entry name" value="Helicase_C"/>
    <property type="match status" value="1"/>
</dbReference>
<reference evidence="15 16" key="1">
    <citation type="submission" date="2019-03" db="EMBL/GenBank/DDBJ databases">
        <title>Genomic Encyclopedia of Archaeal and Bacterial Type Strains, Phase II (KMG-II): from individual species to whole genera.</title>
        <authorList>
            <person name="Goeker M."/>
        </authorList>
    </citation>
    <scope>NUCLEOTIDE SEQUENCE [LARGE SCALE GENOMIC DNA]</scope>
    <source>
        <strain evidence="15 16">DSM 18435</strain>
    </source>
</reference>
<evidence type="ECO:0000313" key="15">
    <source>
        <dbReference type="EMBL" id="TDQ31221.1"/>
    </source>
</evidence>
<dbReference type="InterPro" id="IPR004589">
    <property type="entry name" value="DNA_helicase_ATP-dep_RecQ"/>
</dbReference>
<dbReference type="InterPro" id="IPR036388">
    <property type="entry name" value="WH-like_DNA-bd_sf"/>
</dbReference>
<keyword evidence="6" id="KW-0067">ATP-binding</keyword>
<evidence type="ECO:0000256" key="12">
    <source>
        <dbReference type="ARBA" id="ARBA00044550"/>
    </source>
</evidence>
<dbReference type="Proteomes" id="UP000295468">
    <property type="component" value="Unassembled WGS sequence"/>
</dbReference>
<dbReference type="InterPro" id="IPR014001">
    <property type="entry name" value="Helicase_ATP-bd"/>
</dbReference>
<dbReference type="PROSITE" id="PS51194">
    <property type="entry name" value="HELICASE_CTER"/>
    <property type="match status" value="1"/>
</dbReference>
<dbReference type="Gene3D" id="3.40.50.300">
    <property type="entry name" value="P-loop containing nucleotide triphosphate hydrolases"/>
    <property type="match status" value="2"/>
</dbReference>
<comment type="similarity">
    <text evidence="1">Belongs to the helicase family. RecQ subfamily.</text>
</comment>
<evidence type="ECO:0000256" key="11">
    <source>
        <dbReference type="ARBA" id="ARBA00044535"/>
    </source>
</evidence>
<dbReference type="GO" id="GO:0006310">
    <property type="term" value="P:DNA recombination"/>
    <property type="evidence" value="ECO:0007669"/>
    <property type="project" value="InterPro"/>
</dbReference>
<dbReference type="GO" id="GO:0043138">
    <property type="term" value="F:3'-5' DNA helicase activity"/>
    <property type="evidence" value="ECO:0007669"/>
    <property type="project" value="UniProtKB-EC"/>
</dbReference>
<protein>
    <recommendedName>
        <fullName evidence="11">ATP-dependent DNA helicase RecQ</fullName>
        <ecNumber evidence="10">5.6.2.4</ecNumber>
    </recommendedName>
    <alternativeName>
        <fullName evidence="12">DNA 3'-5' helicase RecQ</fullName>
    </alternativeName>
</protein>
<comment type="caution">
    <text evidence="15">The sequence shown here is derived from an EMBL/GenBank/DDBJ whole genome shotgun (WGS) entry which is preliminary data.</text>
</comment>
<comment type="catalytic activity">
    <reaction evidence="9">
        <text>Couples ATP hydrolysis with the unwinding of duplex DNA by translocating in the 3'-5' direction.</text>
        <dbReference type="EC" id="5.6.2.4"/>
    </reaction>
</comment>
<dbReference type="GO" id="GO:0005524">
    <property type="term" value="F:ATP binding"/>
    <property type="evidence" value="ECO:0007669"/>
    <property type="project" value="UniProtKB-KW"/>
</dbReference>
<dbReference type="InterPro" id="IPR011545">
    <property type="entry name" value="DEAD/DEAH_box_helicase_dom"/>
</dbReference>
<dbReference type="GO" id="GO:0016787">
    <property type="term" value="F:hydrolase activity"/>
    <property type="evidence" value="ECO:0007669"/>
    <property type="project" value="UniProtKB-KW"/>
</dbReference>
<dbReference type="EC" id="5.6.2.4" evidence="10"/>
<dbReference type="SUPFAM" id="SSF52540">
    <property type="entry name" value="P-loop containing nucleoside triphosphate hydrolases"/>
    <property type="match status" value="1"/>
</dbReference>
<dbReference type="AlphaFoldDB" id="A0A4R6TPD0"/>
<dbReference type="RefSeq" id="WP_133644060.1">
    <property type="nucleotide sequence ID" value="NZ_SNYI01000002.1"/>
</dbReference>
<evidence type="ECO:0000256" key="5">
    <source>
        <dbReference type="ARBA" id="ARBA00022806"/>
    </source>
</evidence>
<dbReference type="Gene3D" id="1.10.10.10">
    <property type="entry name" value="Winged helix-like DNA-binding domain superfamily/Winged helix DNA-binding domain"/>
    <property type="match status" value="1"/>
</dbReference>
<keyword evidence="8" id="KW-0413">Isomerase</keyword>
<dbReference type="GO" id="GO:0003677">
    <property type="term" value="F:DNA binding"/>
    <property type="evidence" value="ECO:0007669"/>
    <property type="project" value="UniProtKB-KW"/>
</dbReference>
<keyword evidence="16" id="KW-1185">Reference proteome</keyword>
<dbReference type="GO" id="GO:0030894">
    <property type="term" value="C:replisome"/>
    <property type="evidence" value="ECO:0007669"/>
    <property type="project" value="TreeGrafter"/>
</dbReference>
<dbReference type="GO" id="GO:0009378">
    <property type="term" value="F:four-way junction helicase activity"/>
    <property type="evidence" value="ECO:0007669"/>
    <property type="project" value="TreeGrafter"/>
</dbReference>